<protein>
    <submittedName>
        <fullName evidence="1">Uncharacterized protein</fullName>
    </submittedName>
</protein>
<proteinExistence type="predicted"/>
<dbReference type="Proteomes" id="UP000367750">
    <property type="component" value="Unassembled WGS sequence"/>
</dbReference>
<dbReference type="OrthoDB" id="2611783at2"/>
<comment type="caution">
    <text evidence="1">The sequence shown here is derived from an EMBL/GenBank/DDBJ whole genome shotgun (WGS) entry which is preliminary data.</text>
</comment>
<organism evidence="1 2">
    <name type="scientific">Paenibacillus spiritus</name>
    <dbReference type="NCBI Taxonomy" id="2496557"/>
    <lineage>
        <taxon>Bacteria</taxon>
        <taxon>Bacillati</taxon>
        <taxon>Bacillota</taxon>
        <taxon>Bacilli</taxon>
        <taxon>Bacillales</taxon>
        <taxon>Paenibacillaceae</taxon>
        <taxon>Paenibacillus</taxon>
    </lineage>
</organism>
<gene>
    <name evidence="1" type="ORF">F4V43_07890</name>
</gene>
<evidence type="ECO:0000313" key="1">
    <source>
        <dbReference type="EMBL" id="KAA9005384.1"/>
    </source>
</evidence>
<reference evidence="1 2" key="1">
    <citation type="submission" date="2019-09" db="EMBL/GenBank/DDBJ databases">
        <title>Bacillus ochoae sp. nov., Paenibacillus whitsoniae sp. nov., Paenibacillus spiritus sp. nov. Isolated from the Mars Exploration Rover during spacecraft assembly.</title>
        <authorList>
            <person name="Seuylemezian A."/>
            <person name="Vaishampayan P."/>
        </authorList>
    </citation>
    <scope>NUCLEOTIDE SEQUENCE [LARGE SCALE GENOMIC DNA]</scope>
    <source>
        <strain evidence="1 2">MER_111</strain>
    </source>
</reference>
<accession>A0A5J5GD64</accession>
<name>A0A5J5GD64_9BACL</name>
<keyword evidence="2" id="KW-1185">Reference proteome</keyword>
<sequence>MDRGAIIGIELFAFRSRPSFSRLAPSPGHGYVVLRLSAHGYTGCGECAVPLNGQALDLIKWGSFLKELRLSTPEEAFALLMTGEREWSPCQRQALQSALSGWVLARSADLLTAVSGGSVRSGASGSKGDRDRPELCALAALIEESESYYSIL</sequence>
<dbReference type="EMBL" id="VYKK01000008">
    <property type="protein sequence ID" value="KAA9005384.1"/>
    <property type="molecule type" value="Genomic_DNA"/>
</dbReference>
<dbReference type="RefSeq" id="WP_150457697.1">
    <property type="nucleotide sequence ID" value="NZ_VYKK01000008.1"/>
</dbReference>
<dbReference type="AlphaFoldDB" id="A0A5J5GD64"/>
<evidence type="ECO:0000313" key="2">
    <source>
        <dbReference type="Proteomes" id="UP000367750"/>
    </source>
</evidence>